<dbReference type="GO" id="GO:0004040">
    <property type="term" value="F:amidase activity"/>
    <property type="evidence" value="ECO:0007669"/>
    <property type="project" value="UniProtKB-EC"/>
</dbReference>
<keyword evidence="4" id="KW-0378">Hydrolase</keyword>
<keyword evidence="9" id="KW-1185">Reference proteome</keyword>
<feature type="binding site" evidence="6">
    <location>
        <position position="193"/>
    </location>
    <ligand>
        <name>substrate</name>
    </ligand>
</feature>
<gene>
    <name evidence="8" type="ORF">LSUE1_G001910</name>
</gene>
<dbReference type="Pfam" id="PF01425">
    <property type="entry name" value="Amidase"/>
    <property type="match status" value="1"/>
</dbReference>
<feature type="active site" description="Charge relay system" evidence="5">
    <location>
        <position position="219"/>
    </location>
</feature>
<protein>
    <recommendedName>
        <fullName evidence="3">amidase</fullName>
        <ecNumber evidence="3">3.5.1.4</ecNumber>
    </recommendedName>
</protein>
<dbReference type="EMBL" id="QGMK01000341">
    <property type="protein sequence ID" value="TVY82284.1"/>
    <property type="molecule type" value="Genomic_DNA"/>
</dbReference>
<dbReference type="PANTHER" id="PTHR46072:SF11">
    <property type="entry name" value="AMIDASE-RELATED"/>
    <property type="match status" value="1"/>
</dbReference>
<dbReference type="InterPro" id="IPR036928">
    <property type="entry name" value="AS_sf"/>
</dbReference>
<proteinExistence type="inferred from homology"/>
<sequence>LSPQVASKMAIKPWQEIRDLKKAEQAARIPAEWKLAPKDFPPEGTVDLRPVAASCGILTTRELEITGDTYDATSLAAAIAEGKYSAEEVAVAFCKRAAIGHQLCNNLTEIMFLDAIEDAKKLDVKFKETGKTVGPLHGLPMTFKECFHVKGYDACNGYISRTFVPSTTTTYFIEVVKAAGAVVIAKTNVPQTMLVAESHNNVFGQTKNPVVSHLTCGGSSGGEGSNMAFKGSAIGIGTDVGGSIRIPAAANGVYGFKPTCGILPFIGYAASGYTGVNTGIPATLGPIANSARDLSLLVRVGRDAKPWLVDPAVIPNICEMGTSSRKPVIGVIRQSGITPHPPVRRAIQEAVAKLQAAGFQIKDFTPPDFAEIQKVTKELFTLDSLSYQKEQISKAGEFPVPSVINIGFWDIPGKTQEETWALNTKRLIFCKSMLDRWQEAKVDVVLCPAGTHTAVLPGEWNLDIYTVVWNAMDYPAAIIPFTNANPELDPKDSSFTALNSVDAANEAKYDPKLMAGAPVALQIVGPKYGDEQLLRDVETIDHILNGNHLKGNL</sequence>
<evidence type="ECO:0000256" key="5">
    <source>
        <dbReference type="PIRSR" id="PIRSR001221-1"/>
    </source>
</evidence>
<feature type="binding site" evidence="6">
    <location>
        <begin position="240"/>
        <end position="243"/>
    </location>
    <ligand>
        <name>substrate</name>
    </ligand>
</feature>
<feature type="active site" description="Charge relay system" evidence="5">
    <location>
        <position position="144"/>
    </location>
</feature>
<evidence type="ECO:0000313" key="8">
    <source>
        <dbReference type="EMBL" id="TVY82284.1"/>
    </source>
</evidence>
<accession>A0A8T9CEW1</accession>
<dbReference type="Gene3D" id="3.90.1300.10">
    <property type="entry name" value="Amidase signature (AS) domain"/>
    <property type="match status" value="1"/>
</dbReference>
<evidence type="ECO:0000256" key="3">
    <source>
        <dbReference type="ARBA" id="ARBA00012922"/>
    </source>
</evidence>
<dbReference type="InterPro" id="IPR023631">
    <property type="entry name" value="Amidase_dom"/>
</dbReference>
<dbReference type="PANTHER" id="PTHR46072">
    <property type="entry name" value="AMIDASE-RELATED-RELATED"/>
    <property type="match status" value="1"/>
</dbReference>
<reference evidence="8 9" key="1">
    <citation type="submission" date="2018-05" db="EMBL/GenBank/DDBJ databases">
        <title>Genome sequencing and assembly of the regulated plant pathogen Lachnellula willkommii and related sister species for the development of diagnostic species identification markers.</title>
        <authorList>
            <person name="Giroux E."/>
            <person name="Bilodeau G."/>
        </authorList>
    </citation>
    <scope>NUCLEOTIDE SEQUENCE [LARGE SCALE GENOMIC DNA]</scope>
    <source>
        <strain evidence="8 9">CBS 268.59</strain>
    </source>
</reference>
<dbReference type="SUPFAM" id="SSF75304">
    <property type="entry name" value="Amidase signature (AS) enzymes"/>
    <property type="match status" value="1"/>
</dbReference>
<dbReference type="Proteomes" id="UP000469558">
    <property type="component" value="Unassembled WGS sequence"/>
</dbReference>
<feature type="domain" description="Amidase" evidence="7">
    <location>
        <begin position="89"/>
        <end position="534"/>
    </location>
</feature>
<evidence type="ECO:0000256" key="6">
    <source>
        <dbReference type="PIRSR" id="PIRSR001221-2"/>
    </source>
</evidence>
<feature type="binding site" evidence="6">
    <location>
        <position position="219"/>
    </location>
    <ligand>
        <name>substrate</name>
    </ligand>
</feature>
<comment type="catalytic activity">
    <reaction evidence="1">
        <text>a monocarboxylic acid amide + H2O = a monocarboxylate + NH4(+)</text>
        <dbReference type="Rhea" id="RHEA:12020"/>
        <dbReference type="ChEBI" id="CHEBI:15377"/>
        <dbReference type="ChEBI" id="CHEBI:28938"/>
        <dbReference type="ChEBI" id="CHEBI:35757"/>
        <dbReference type="ChEBI" id="CHEBI:83628"/>
        <dbReference type="EC" id="3.5.1.4"/>
    </reaction>
</comment>
<feature type="non-terminal residue" evidence="8">
    <location>
        <position position="1"/>
    </location>
</feature>
<evidence type="ECO:0000313" key="9">
    <source>
        <dbReference type="Proteomes" id="UP000469558"/>
    </source>
</evidence>
<dbReference type="InterPro" id="IPR020556">
    <property type="entry name" value="Amidase_CS"/>
</dbReference>
<evidence type="ECO:0000259" key="7">
    <source>
        <dbReference type="Pfam" id="PF01425"/>
    </source>
</evidence>
<comment type="similarity">
    <text evidence="2">Belongs to the amidase family.</text>
</comment>
<feature type="active site" description="Acyl-ester intermediate" evidence="5">
    <location>
        <position position="243"/>
    </location>
</feature>
<evidence type="ECO:0000256" key="4">
    <source>
        <dbReference type="ARBA" id="ARBA00022801"/>
    </source>
</evidence>
<comment type="caution">
    <text evidence="8">The sequence shown here is derived from an EMBL/GenBank/DDBJ whole genome shotgun (WGS) entry which is preliminary data.</text>
</comment>
<dbReference type="EC" id="3.5.1.4" evidence="3"/>
<organism evidence="8 9">
    <name type="scientific">Lachnellula suecica</name>
    <dbReference type="NCBI Taxonomy" id="602035"/>
    <lineage>
        <taxon>Eukaryota</taxon>
        <taxon>Fungi</taxon>
        <taxon>Dikarya</taxon>
        <taxon>Ascomycota</taxon>
        <taxon>Pezizomycotina</taxon>
        <taxon>Leotiomycetes</taxon>
        <taxon>Helotiales</taxon>
        <taxon>Lachnaceae</taxon>
        <taxon>Lachnellula</taxon>
    </lineage>
</organism>
<evidence type="ECO:0000256" key="1">
    <source>
        <dbReference type="ARBA" id="ARBA00001311"/>
    </source>
</evidence>
<name>A0A8T9CEW1_9HELO</name>
<dbReference type="PIRSF" id="PIRSF001221">
    <property type="entry name" value="Amidase_fungi"/>
    <property type="match status" value="1"/>
</dbReference>
<dbReference type="OrthoDB" id="6428749at2759"/>
<dbReference type="PROSITE" id="PS00571">
    <property type="entry name" value="AMIDASES"/>
    <property type="match status" value="1"/>
</dbReference>
<dbReference type="AlphaFoldDB" id="A0A8T9CEW1"/>
<evidence type="ECO:0000256" key="2">
    <source>
        <dbReference type="ARBA" id="ARBA00009199"/>
    </source>
</evidence>